<keyword evidence="3" id="KW-1185">Reference proteome</keyword>
<reference evidence="2 3" key="1">
    <citation type="submission" date="2023-01" db="EMBL/GenBank/DDBJ databases">
        <authorList>
            <person name="Kreplak J."/>
        </authorList>
    </citation>
    <scope>NUCLEOTIDE SEQUENCE [LARGE SCALE GENOMIC DNA]</scope>
</reference>
<protein>
    <submittedName>
        <fullName evidence="2">Uncharacterized protein</fullName>
    </submittedName>
</protein>
<feature type="compositionally biased region" description="Polar residues" evidence="1">
    <location>
        <begin position="46"/>
        <end position="94"/>
    </location>
</feature>
<name>A0AAV0ZS91_VICFA</name>
<proteinExistence type="predicted"/>
<sequence length="100" mass="10348">MNILGNISNMTSMLNQSFSNGVLNHGLTGQGSSQRGGIESRAEAGQFSSVGNGSSFTTSPSSYVQANMANAGSSGQVQGQPFSNPSNNQQTNSYALYFSV</sequence>
<organism evidence="2 3">
    <name type="scientific">Vicia faba</name>
    <name type="common">Broad bean</name>
    <name type="synonym">Faba vulgaris</name>
    <dbReference type="NCBI Taxonomy" id="3906"/>
    <lineage>
        <taxon>Eukaryota</taxon>
        <taxon>Viridiplantae</taxon>
        <taxon>Streptophyta</taxon>
        <taxon>Embryophyta</taxon>
        <taxon>Tracheophyta</taxon>
        <taxon>Spermatophyta</taxon>
        <taxon>Magnoliopsida</taxon>
        <taxon>eudicotyledons</taxon>
        <taxon>Gunneridae</taxon>
        <taxon>Pentapetalae</taxon>
        <taxon>rosids</taxon>
        <taxon>fabids</taxon>
        <taxon>Fabales</taxon>
        <taxon>Fabaceae</taxon>
        <taxon>Papilionoideae</taxon>
        <taxon>50 kb inversion clade</taxon>
        <taxon>NPAAA clade</taxon>
        <taxon>Hologalegina</taxon>
        <taxon>IRL clade</taxon>
        <taxon>Fabeae</taxon>
        <taxon>Vicia</taxon>
    </lineage>
</organism>
<evidence type="ECO:0000256" key="1">
    <source>
        <dbReference type="SAM" id="MobiDB-lite"/>
    </source>
</evidence>
<dbReference type="Proteomes" id="UP001157006">
    <property type="component" value="Chromosome 2"/>
</dbReference>
<evidence type="ECO:0000313" key="3">
    <source>
        <dbReference type="Proteomes" id="UP001157006"/>
    </source>
</evidence>
<feature type="region of interest" description="Disordered" evidence="1">
    <location>
        <begin position="21"/>
        <end position="100"/>
    </location>
</feature>
<dbReference type="EMBL" id="OX451737">
    <property type="protein sequence ID" value="CAI8600841.1"/>
    <property type="molecule type" value="Genomic_DNA"/>
</dbReference>
<gene>
    <name evidence="2" type="ORF">VFH_II243280</name>
</gene>
<accession>A0AAV0ZS91</accession>
<dbReference type="AlphaFoldDB" id="A0AAV0ZS91"/>
<evidence type="ECO:0000313" key="2">
    <source>
        <dbReference type="EMBL" id="CAI8600841.1"/>
    </source>
</evidence>